<gene>
    <name evidence="4" type="ORF">Cylst_4503</name>
</gene>
<feature type="domain" description="Methyltransferase" evidence="3">
    <location>
        <begin position="56"/>
        <end position="146"/>
    </location>
</feature>
<reference evidence="4 5" key="1">
    <citation type="submission" date="2012-06" db="EMBL/GenBank/DDBJ databases">
        <title>Finished chromosome of genome of Cylindrospermum stagnale PCC 7417.</title>
        <authorList>
            <consortium name="US DOE Joint Genome Institute"/>
            <person name="Gugger M."/>
            <person name="Coursin T."/>
            <person name="Rippka R."/>
            <person name="Tandeau De Marsac N."/>
            <person name="Huntemann M."/>
            <person name="Wei C.-L."/>
            <person name="Han J."/>
            <person name="Detter J.C."/>
            <person name="Han C."/>
            <person name="Tapia R."/>
            <person name="Chen A."/>
            <person name="Kyrpides N."/>
            <person name="Mavromatis K."/>
            <person name="Markowitz V."/>
            <person name="Szeto E."/>
            <person name="Ivanova N."/>
            <person name="Pagani I."/>
            <person name="Pati A."/>
            <person name="Goodwin L."/>
            <person name="Nordberg H.P."/>
            <person name="Cantor M.N."/>
            <person name="Hua S.X."/>
            <person name="Woyke T."/>
            <person name="Kerfeld C.A."/>
        </authorList>
    </citation>
    <scope>NUCLEOTIDE SEQUENCE [LARGE SCALE GENOMIC DNA]</scope>
    <source>
        <strain evidence="4 5">PCC 7417</strain>
    </source>
</reference>
<dbReference type="KEGG" id="csg:Cylst_4503"/>
<dbReference type="OrthoDB" id="9797252at2"/>
<evidence type="ECO:0000259" key="3">
    <source>
        <dbReference type="Pfam" id="PF13649"/>
    </source>
</evidence>
<dbReference type="GO" id="GO:0032259">
    <property type="term" value="P:methylation"/>
    <property type="evidence" value="ECO:0007669"/>
    <property type="project" value="UniProtKB-KW"/>
</dbReference>
<keyword evidence="1 4" id="KW-0489">Methyltransferase</keyword>
<dbReference type="Gene3D" id="3.40.50.150">
    <property type="entry name" value="Vaccinia Virus protein VP39"/>
    <property type="match status" value="1"/>
</dbReference>
<keyword evidence="5" id="KW-1185">Reference proteome</keyword>
<evidence type="ECO:0000313" key="4">
    <source>
        <dbReference type="EMBL" id="AFZ26582.1"/>
    </source>
</evidence>
<dbReference type="Pfam" id="PF13649">
    <property type="entry name" value="Methyltransf_25"/>
    <property type="match status" value="1"/>
</dbReference>
<organism evidence="4 5">
    <name type="scientific">Cylindrospermum stagnale PCC 7417</name>
    <dbReference type="NCBI Taxonomy" id="56107"/>
    <lineage>
        <taxon>Bacteria</taxon>
        <taxon>Bacillati</taxon>
        <taxon>Cyanobacteriota</taxon>
        <taxon>Cyanophyceae</taxon>
        <taxon>Nostocales</taxon>
        <taxon>Nostocaceae</taxon>
        <taxon>Cylindrospermum</taxon>
    </lineage>
</organism>
<keyword evidence="2" id="KW-0808">Transferase</keyword>
<protein>
    <submittedName>
        <fullName evidence="4">2-polyprenyl-3-methyl-5-hydroxy-6-metoxy-1, 4-benzoquinol methylase</fullName>
    </submittedName>
</protein>
<proteinExistence type="predicted"/>
<dbReference type="CDD" id="cd02440">
    <property type="entry name" value="AdoMet_MTases"/>
    <property type="match status" value="1"/>
</dbReference>
<dbReference type="GO" id="GO:0008168">
    <property type="term" value="F:methyltransferase activity"/>
    <property type="evidence" value="ECO:0007669"/>
    <property type="project" value="UniProtKB-KW"/>
</dbReference>
<dbReference type="InterPro" id="IPR029063">
    <property type="entry name" value="SAM-dependent_MTases_sf"/>
</dbReference>
<dbReference type="PANTHER" id="PTHR44942">
    <property type="entry name" value="METHYLTRANSF_11 DOMAIN-CONTAINING PROTEIN"/>
    <property type="match status" value="1"/>
</dbReference>
<dbReference type="PANTHER" id="PTHR44942:SF4">
    <property type="entry name" value="METHYLTRANSFERASE TYPE 11 DOMAIN-CONTAINING PROTEIN"/>
    <property type="match status" value="1"/>
</dbReference>
<dbReference type="eggNOG" id="COG0500">
    <property type="taxonomic scope" value="Bacteria"/>
</dbReference>
<dbReference type="SUPFAM" id="SSF53335">
    <property type="entry name" value="S-adenosyl-L-methionine-dependent methyltransferases"/>
    <property type="match status" value="1"/>
</dbReference>
<dbReference type="AlphaFoldDB" id="K9X4L8"/>
<dbReference type="Proteomes" id="UP000010475">
    <property type="component" value="Chromosome"/>
</dbReference>
<accession>K9X4L8</accession>
<evidence type="ECO:0000256" key="2">
    <source>
        <dbReference type="ARBA" id="ARBA00022679"/>
    </source>
</evidence>
<name>K9X4L8_9NOST</name>
<dbReference type="HOGENOM" id="CLU_049344_7_0_3"/>
<evidence type="ECO:0000313" key="5">
    <source>
        <dbReference type="Proteomes" id="UP000010475"/>
    </source>
</evidence>
<dbReference type="InterPro" id="IPR041698">
    <property type="entry name" value="Methyltransf_25"/>
</dbReference>
<dbReference type="InterPro" id="IPR051052">
    <property type="entry name" value="Diverse_substrate_MTase"/>
</dbReference>
<dbReference type="RefSeq" id="WP_015209823.1">
    <property type="nucleotide sequence ID" value="NC_019757.1"/>
</dbReference>
<dbReference type="PATRIC" id="fig|56107.3.peg.4945"/>
<evidence type="ECO:0000256" key="1">
    <source>
        <dbReference type="ARBA" id="ARBA00022603"/>
    </source>
</evidence>
<dbReference type="EMBL" id="CP003642">
    <property type="protein sequence ID" value="AFZ26582.1"/>
    <property type="molecule type" value="Genomic_DNA"/>
</dbReference>
<dbReference type="STRING" id="56107.Cylst_4503"/>
<sequence length="273" mass="30724">MKELDKLKNLLPQDLEQRKNWYSNVAEAYNKVRPRYPKELINRAVEVAQIPAEAAILELGCGPGIATVPFAQLGFSILCLEPSKEACNLAKQNCAAYPKVEIQQTTFEEWKLETGRFNAVLAATSFHWINPDIGCAKAADALQANGSLILLWNMTPQPHYEVYENLHEVYKIHAPSLAPYEDIKKQAEIAKSLGQKAIDSERFKDLAFEQIACQLTYSADNYLLLLSTLTPYLKIDALIRDALFADLREKIEQNYGGSLQINYLSAFQVAKKV</sequence>